<reference evidence="15" key="2">
    <citation type="journal article" date="2020" name="Antonie Van Leeuwenhoek">
        <title>Labilibaculum antarcticum sp. nov., a novel facultative anaerobic, psychrotorelant bacterium isolated from marine sediment of Antarctica.</title>
        <authorList>
            <person name="Watanabe M."/>
            <person name="Kojima H."/>
            <person name="Fukui M."/>
        </authorList>
    </citation>
    <scope>NUCLEOTIDE SEQUENCE [LARGE SCALE GENOMIC DNA]</scope>
    <source>
        <strain evidence="15">SPP2</strain>
    </source>
</reference>
<dbReference type="AlphaFoldDB" id="A0A1Y1CFV5"/>
<sequence>MNIIVITILALCAIGVTAAIILFFVAQKFKVYEDPRIDEVEEALPAANCGGCGYPGCRAFAEALVKADDISKMNCPVGGNSVMSQVGSILGHEIKAAEPTVAVVRCNGTCENRPKTNQYDGAASCTIAASLYSGETGCQYGCLGLGECVDACNFDAMYMDKETGLPVIIEDKCVSCGACVAACPKDIIELRNKGPKSRRIFVSCVNKDKGGVAKKACSVACIGCGKCVKECPFDAITLENNLAYIDYSKCKLCRKCVLVCPTHAIHELNFPPRKEKPAEKPIAATVKPAAAPKAEAKTEEAPKVEPTANDETTENK</sequence>
<feature type="binding site" evidence="10">
    <location>
        <position position="176"/>
    </location>
    <ligand>
        <name>[4Fe-4S] cluster</name>
        <dbReference type="ChEBI" id="CHEBI:49883"/>
        <label>3</label>
    </ligand>
</feature>
<dbReference type="EC" id="7.-.-.-" evidence="10"/>
<evidence type="ECO:0000256" key="8">
    <source>
        <dbReference type="ARBA" id="ARBA00023014"/>
    </source>
</evidence>
<protein>
    <recommendedName>
        <fullName evidence="10">Ion-translocating oxidoreductase complex subunit B</fullName>
        <ecNumber evidence="10">7.-.-.-</ecNumber>
    </recommendedName>
    <alternativeName>
        <fullName evidence="10">Rnf electron transport complex subunit B</fullName>
    </alternativeName>
</protein>
<dbReference type="InterPro" id="IPR017896">
    <property type="entry name" value="4Fe4S_Fe-S-bd"/>
</dbReference>
<evidence type="ECO:0000256" key="5">
    <source>
        <dbReference type="ARBA" id="ARBA00022967"/>
    </source>
</evidence>
<feature type="binding site" evidence="10">
    <location>
        <position position="179"/>
    </location>
    <ligand>
        <name>[4Fe-4S] cluster</name>
        <dbReference type="ChEBI" id="CHEBI:49883"/>
        <label>3</label>
    </ligand>
</feature>
<feature type="compositionally biased region" description="Basic and acidic residues" evidence="11">
    <location>
        <begin position="294"/>
        <end position="303"/>
    </location>
</feature>
<accession>A0A1Y1CFV5</accession>
<dbReference type="Gene3D" id="3.30.70.20">
    <property type="match status" value="2"/>
</dbReference>
<dbReference type="PROSITE" id="PS00198">
    <property type="entry name" value="4FE4S_FER_1"/>
    <property type="match status" value="3"/>
</dbReference>
<dbReference type="GO" id="GO:0046872">
    <property type="term" value="F:metal ion binding"/>
    <property type="evidence" value="ECO:0007669"/>
    <property type="project" value="UniProtKB-KW"/>
</dbReference>
<dbReference type="Proteomes" id="UP000218267">
    <property type="component" value="Chromosome"/>
</dbReference>
<name>A0A1Y1CFV5_9BACT</name>
<dbReference type="Pfam" id="PF04060">
    <property type="entry name" value="FeS"/>
    <property type="match status" value="1"/>
</dbReference>
<dbReference type="PANTHER" id="PTHR43560:SF1">
    <property type="entry name" value="ION-TRANSLOCATING OXIDOREDUCTASE COMPLEX SUBUNIT B"/>
    <property type="match status" value="1"/>
</dbReference>
<dbReference type="Gene3D" id="1.10.15.40">
    <property type="entry name" value="Electron transport complex subunit B, putative Fe-S cluster"/>
    <property type="match status" value="1"/>
</dbReference>
<dbReference type="InterPro" id="IPR010207">
    <property type="entry name" value="Elect_transpt_cplx_RnfB/RsxB"/>
</dbReference>
<feature type="binding site" evidence="10">
    <location>
        <position position="75"/>
    </location>
    <ligand>
        <name>[4Fe-4S] cluster</name>
        <dbReference type="ChEBI" id="CHEBI:49883"/>
        <label>1</label>
    </ligand>
</feature>
<dbReference type="NCBIfam" id="TIGR01944">
    <property type="entry name" value="rnfB"/>
    <property type="match status" value="1"/>
</dbReference>
<comment type="cofactor">
    <cofactor evidence="10">
        <name>[4Fe-4S] cluster</name>
        <dbReference type="ChEBI" id="CHEBI:49883"/>
    </cofactor>
    <text evidence="10">Binds 3 [4Fe-4S] clusters.</text>
</comment>
<dbReference type="NCBIfam" id="NF005504">
    <property type="entry name" value="PRK07118.1-3"/>
    <property type="match status" value="1"/>
</dbReference>
<dbReference type="SUPFAM" id="SSF54862">
    <property type="entry name" value="4Fe-4S ferredoxins"/>
    <property type="match status" value="3"/>
</dbReference>
<keyword evidence="8 10" id="KW-0411">Iron-sulfur</keyword>
<dbReference type="InterPro" id="IPR017900">
    <property type="entry name" value="4Fe4S_Fe_S_CS"/>
</dbReference>
<evidence type="ECO:0000256" key="4">
    <source>
        <dbReference type="ARBA" id="ARBA00022737"/>
    </source>
</evidence>
<keyword evidence="5 10" id="KW-1278">Translocase</keyword>
<feature type="domain" description="4Fe-4S" evidence="13">
    <location>
        <begin position="32"/>
        <end position="92"/>
    </location>
</feature>
<keyword evidence="15" id="KW-1185">Reference proteome</keyword>
<feature type="region of interest" description="Hydrophobic" evidence="10">
    <location>
        <begin position="1"/>
        <end position="26"/>
    </location>
</feature>
<evidence type="ECO:0000313" key="15">
    <source>
        <dbReference type="Proteomes" id="UP000218267"/>
    </source>
</evidence>
<keyword evidence="7 10" id="KW-0408">Iron</keyword>
<evidence type="ECO:0000256" key="10">
    <source>
        <dbReference type="HAMAP-Rule" id="MF_00463"/>
    </source>
</evidence>
<dbReference type="PANTHER" id="PTHR43560">
    <property type="entry name" value="ION-TRANSLOCATING OXIDOREDUCTASE COMPLEX SUBUNIT B"/>
    <property type="match status" value="1"/>
</dbReference>
<evidence type="ECO:0000256" key="9">
    <source>
        <dbReference type="ARBA" id="ARBA00023136"/>
    </source>
</evidence>
<dbReference type="PROSITE" id="PS51379">
    <property type="entry name" value="4FE4S_FER_2"/>
    <property type="match status" value="3"/>
</dbReference>
<evidence type="ECO:0000256" key="7">
    <source>
        <dbReference type="ARBA" id="ARBA00023004"/>
    </source>
</evidence>
<dbReference type="Pfam" id="PF12838">
    <property type="entry name" value="Fer4_7"/>
    <property type="match status" value="2"/>
</dbReference>
<feature type="binding site" evidence="10">
    <location>
        <position position="148"/>
    </location>
    <ligand>
        <name>[4Fe-4S] cluster</name>
        <dbReference type="ChEBI" id="CHEBI:49883"/>
        <label>2</label>
    </ligand>
</feature>
<feature type="compositionally biased region" description="Low complexity" evidence="11">
    <location>
        <begin position="283"/>
        <end position="293"/>
    </location>
</feature>
<feature type="binding site" evidence="10">
    <location>
        <position position="52"/>
    </location>
    <ligand>
        <name>[4Fe-4S] cluster</name>
        <dbReference type="ChEBI" id="CHEBI:49883"/>
        <label>1</label>
    </ligand>
</feature>
<organism evidence="14 15">
    <name type="scientific">Labilibaculum antarcticum</name>
    <dbReference type="NCBI Taxonomy" id="1717717"/>
    <lineage>
        <taxon>Bacteria</taxon>
        <taxon>Pseudomonadati</taxon>
        <taxon>Bacteroidota</taxon>
        <taxon>Bacteroidia</taxon>
        <taxon>Marinilabiliales</taxon>
        <taxon>Marinifilaceae</taxon>
        <taxon>Labilibaculum</taxon>
    </lineage>
</organism>
<comment type="caution">
    <text evidence="10">Lacks conserved residue(s) required for the propagation of feature annotation.</text>
</comment>
<feature type="domain" description="4Fe-4S ferredoxin-type" evidence="12">
    <location>
        <begin position="210"/>
        <end position="241"/>
    </location>
</feature>
<dbReference type="GO" id="GO:0022900">
    <property type="term" value="P:electron transport chain"/>
    <property type="evidence" value="ECO:0007669"/>
    <property type="project" value="UniProtKB-UniRule"/>
</dbReference>
<comment type="similarity">
    <text evidence="10">Belongs to the 4Fe4S bacterial-type ferredoxin family. RnfB subfamily.</text>
</comment>
<feature type="domain" description="4Fe-4S ferredoxin-type" evidence="12">
    <location>
        <begin position="243"/>
        <end position="271"/>
    </location>
</feature>
<evidence type="ECO:0000256" key="6">
    <source>
        <dbReference type="ARBA" id="ARBA00022982"/>
    </source>
</evidence>
<dbReference type="InterPro" id="IPR050395">
    <property type="entry name" value="4Fe4S_Ferredoxin_RnfB"/>
</dbReference>
<keyword evidence="4 10" id="KW-0677">Repeat</keyword>
<dbReference type="PROSITE" id="PS51656">
    <property type="entry name" value="4FE4S"/>
    <property type="match status" value="1"/>
</dbReference>
<keyword evidence="3 10" id="KW-0479">Metal-binding</keyword>
<dbReference type="EMBL" id="AP018042">
    <property type="protein sequence ID" value="BAX79205.1"/>
    <property type="molecule type" value="Genomic_DNA"/>
</dbReference>
<feature type="binding site" evidence="10">
    <location>
        <position position="49"/>
    </location>
    <ligand>
        <name>[4Fe-4S] cluster</name>
        <dbReference type="ChEBI" id="CHEBI:49883"/>
        <label>1</label>
    </ligand>
</feature>
<feature type="domain" description="4Fe-4S ferredoxin-type" evidence="12">
    <location>
        <begin position="164"/>
        <end position="193"/>
    </location>
</feature>
<keyword evidence="2 10" id="KW-0004">4Fe-4S</keyword>
<reference evidence="14 15" key="1">
    <citation type="journal article" date="2018" name="Mar. Genomics">
        <title>Complete genome sequence of Marinifilaceae bacterium strain SPP2, isolated from the Antarctic marine sediment.</title>
        <authorList>
            <person name="Watanabe M."/>
            <person name="Kojima H."/>
            <person name="Fukui M."/>
        </authorList>
    </citation>
    <scope>NUCLEOTIDE SEQUENCE [LARGE SCALE GENOMIC DNA]</scope>
    <source>
        <strain evidence="14 15">SPP2</strain>
    </source>
</reference>
<feature type="binding site" evidence="10">
    <location>
        <position position="152"/>
    </location>
    <ligand>
        <name>[4Fe-4S] cluster</name>
        <dbReference type="ChEBI" id="CHEBI:49883"/>
        <label>3</label>
    </ligand>
</feature>
<dbReference type="GO" id="GO:0009055">
    <property type="term" value="F:electron transfer activity"/>
    <property type="evidence" value="ECO:0007669"/>
    <property type="project" value="InterPro"/>
</dbReference>
<evidence type="ECO:0000259" key="12">
    <source>
        <dbReference type="PROSITE" id="PS51379"/>
    </source>
</evidence>
<dbReference type="InterPro" id="IPR007202">
    <property type="entry name" value="4Fe-4S_dom"/>
</dbReference>
<dbReference type="RefSeq" id="WP_096428130.1">
    <property type="nucleotide sequence ID" value="NZ_AP018042.1"/>
</dbReference>
<feature type="binding site" evidence="10">
    <location>
        <position position="142"/>
    </location>
    <ligand>
        <name>[4Fe-4S] cluster</name>
        <dbReference type="ChEBI" id="CHEBI:49883"/>
        <label>2</label>
    </ligand>
</feature>
<evidence type="ECO:0000313" key="14">
    <source>
        <dbReference type="EMBL" id="BAX79205.1"/>
    </source>
</evidence>
<dbReference type="GO" id="GO:0005886">
    <property type="term" value="C:plasma membrane"/>
    <property type="evidence" value="ECO:0007669"/>
    <property type="project" value="UniProtKB-SubCell"/>
</dbReference>
<dbReference type="GO" id="GO:0051539">
    <property type="term" value="F:4 iron, 4 sulfur cluster binding"/>
    <property type="evidence" value="ECO:0007669"/>
    <property type="project" value="UniProtKB-UniRule"/>
</dbReference>
<dbReference type="KEGG" id="mbas:ALGA_0816"/>
<feature type="binding site" evidence="10">
    <location>
        <position position="138"/>
    </location>
    <ligand>
        <name>[4Fe-4S] cluster</name>
        <dbReference type="ChEBI" id="CHEBI:49883"/>
        <label>2</label>
    </ligand>
</feature>
<comment type="subcellular location">
    <subcellularLocation>
        <location evidence="10">Cell membrane</location>
    </subcellularLocation>
</comment>
<proteinExistence type="inferred from homology"/>
<feature type="binding site" evidence="10">
    <location>
        <position position="173"/>
    </location>
    <ligand>
        <name>[4Fe-4S] cluster</name>
        <dbReference type="ChEBI" id="CHEBI:49883"/>
        <label>3</label>
    </ligand>
</feature>
<keyword evidence="1 10" id="KW-0813">Transport</keyword>
<keyword evidence="9 10" id="KW-0472">Membrane</keyword>
<dbReference type="HAMAP" id="MF_00463">
    <property type="entry name" value="RsxB_RnfB"/>
    <property type="match status" value="1"/>
</dbReference>
<evidence type="ECO:0000256" key="11">
    <source>
        <dbReference type="SAM" id="MobiDB-lite"/>
    </source>
</evidence>
<evidence type="ECO:0000256" key="2">
    <source>
        <dbReference type="ARBA" id="ARBA00022485"/>
    </source>
</evidence>
<comment type="subunit">
    <text evidence="10">The complex is composed of six subunits: RnfA, RnfB, RnfC, RnfD, RnfE and RnfG.</text>
</comment>
<keyword evidence="10" id="KW-1003">Cell membrane</keyword>
<keyword evidence="6 10" id="KW-0249">Electron transport</keyword>
<evidence type="ECO:0000256" key="1">
    <source>
        <dbReference type="ARBA" id="ARBA00022448"/>
    </source>
</evidence>
<comment type="function">
    <text evidence="10">Part of a membrane-bound complex that couples electron transfer with translocation of ions across the membrane.</text>
</comment>
<dbReference type="OrthoDB" id="9789936at2"/>
<feature type="region of interest" description="Disordered" evidence="11">
    <location>
        <begin position="272"/>
        <end position="316"/>
    </location>
</feature>
<evidence type="ECO:0000259" key="13">
    <source>
        <dbReference type="PROSITE" id="PS51656"/>
    </source>
</evidence>
<gene>
    <name evidence="10" type="primary">rnfB</name>
    <name evidence="14" type="ORF">ALGA_0816</name>
</gene>
<feature type="binding site" evidence="10">
    <location>
        <position position="57"/>
    </location>
    <ligand>
        <name>[4Fe-4S] cluster</name>
        <dbReference type="ChEBI" id="CHEBI:49883"/>
        <label>1</label>
    </ligand>
</feature>
<dbReference type="CDD" id="cd10549">
    <property type="entry name" value="MtMvhB_like"/>
    <property type="match status" value="1"/>
</dbReference>
<feature type="binding site" evidence="10">
    <location>
        <position position="183"/>
    </location>
    <ligand>
        <name>[4Fe-4S] cluster</name>
        <dbReference type="ChEBI" id="CHEBI:49883"/>
        <label>2</label>
    </ligand>
</feature>
<evidence type="ECO:0000256" key="3">
    <source>
        <dbReference type="ARBA" id="ARBA00022723"/>
    </source>
</evidence>